<accession>A0A9W6TL39</accession>
<keyword evidence="2" id="KW-1185">Reference proteome</keyword>
<sequence>MGRFAFFSAWVPKVIGKLPSKQATYPTAKMLPKLSTKRSVTFGPVVAEPAYISARRNALVHLKNISDIRVSGATKGRDTRYAVDVFVEPLDNRLTTNTSSTMSSGLSTSWEIVSEEPHSLTPTVRIERTLEEFIDLRDTLYRTIFTAHHRQYCKFCSEVLDPVISGEDPGGFFFAFFGENMLCGS</sequence>
<dbReference type="OrthoDB" id="113256at2759"/>
<gene>
    <name evidence="1" type="ORF">Plil01_000636800</name>
</gene>
<reference evidence="1" key="1">
    <citation type="submission" date="2023-04" db="EMBL/GenBank/DDBJ databases">
        <title>Phytophthora lilii NBRC 32176.</title>
        <authorList>
            <person name="Ichikawa N."/>
            <person name="Sato H."/>
            <person name="Tonouchi N."/>
        </authorList>
    </citation>
    <scope>NUCLEOTIDE SEQUENCE</scope>
    <source>
        <strain evidence="1">NBRC 32176</strain>
    </source>
</reference>
<organism evidence="1 2">
    <name type="scientific">Phytophthora lilii</name>
    <dbReference type="NCBI Taxonomy" id="2077276"/>
    <lineage>
        <taxon>Eukaryota</taxon>
        <taxon>Sar</taxon>
        <taxon>Stramenopiles</taxon>
        <taxon>Oomycota</taxon>
        <taxon>Peronosporomycetes</taxon>
        <taxon>Peronosporales</taxon>
        <taxon>Peronosporaceae</taxon>
        <taxon>Phytophthora</taxon>
    </lineage>
</organism>
<name>A0A9W6TL39_9STRA</name>
<proteinExistence type="predicted"/>
<evidence type="ECO:0000313" key="2">
    <source>
        <dbReference type="Proteomes" id="UP001165083"/>
    </source>
</evidence>
<evidence type="ECO:0000313" key="1">
    <source>
        <dbReference type="EMBL" id="GMF17442.1"/>
    </source>
</evidence>
<protein>
    <submittedName>
        <fullName evidence="1">Unnamed protein product</fullName>
    </submittedName>
</protein>
<dbReference type="AlphaFoldDB" id="A0A9W6TL39"/>
<dbReference type="Proteomes" id="UP001165083">
    <property type="component" value="Unassembled WGS sequence"/>
</dbReference>
<dbReference type="EMBL" id="BSXW01000282">
    <property type="protein sequence ID" value="GMF17442.1"/>
    <property type="molecule type" value="Genomic_DNA"/>
</dbReference>
<comment type="caution">
    <text evidence="1">The sequence shown here is derived from an EMBL/GenBank/DDBJ whole genome shotgun (WGS) entry which is preliminary data.</text>
</comment>